<dbReference type="EMBL" id="CM004387">
    <property type="protein sequence ID" value="OAY59079.1"/>
    <property type="molecule type" value="Genomic_DNA"/>
</dbReference>
<evidence type="ECO:0000313" key="1">
    <source>
        <dbReference type="EMBL" id="OAY59079.1"/>
    </source>
</evidence>
<dbReference type="AlphaFoldDB" id="A0A2C9WGC7"/>
<gene>
    <name evidence="1" type="ORF">MANES_01G002000</name>
</gene>
<protein>
    <submittedName>
        <fullName evidence="1">Uncharacterized protein</fullName>
    </submittedName>
</protein>
<accession>A0A2C9WGC7</accession>
<sequence length="91" mass="10823">MDRLVCLIPSFLRSHFLPLYARIKSYQFFLSFCMLKLSWAWSKEDLTRVWRIIIVFCLEKPDDSHYGSKSFKEKVCLCYKANSVLFGKKNS</sequence>
<name>A0A2C9WGC7_MANES</name>
<reference evidence="1" key="1">
    <citation type="submission" date="2016-02" db="EMBL/GenBank/DDBJ databases">
        <title>WGS assembly of Manihot esculenta.</title>
        <authorList>
            <person name="Bredeson J.V."/>
            <person name="Prochnik S.E."/>
            <person name="Lyons J.B."/>
            <person name="Schmutz J."/>
            <person name="Grimwood J."/>
            <person name="Vrebalov J."/>
            <person name="Bart R.S."/>
            <person name="Amuge T."/>
            <person name="Ferguson M.E."/>
            <person name="Green R."/>
            <person name="Putnam N."/>
            <person name="Stites J."/>
            <person name="Rounsley S."/>
            <person name="Rokhsar D.S."/>
        </authorList>
    </citation>
    <scope>NUCLEOTIDE SEQUENCE [LARGE SCALE GENOMIC DNA]</scope>
    <source>
        <tissue evidence="1">Leaf</tissue>
    </source>
</reference>
<organism evidence="1">
    <name type="scientific">Manihot esculenta</name>
    <name type="common">Cassava</name>
    <name type="synonym">Jatropha manihot</name>
    <dbReference type="NCBI Taxonomy" id="3983"/>
    <lineage>
        <taxon>Eukaryota</taxon>
        <taxon>Viridiplantae</taxon>
        <taxon>Streptophyta</taxon>
        <taxon>Embryophyta</taxon>
        <taxon>Tracheophyta</taxon>
        <taxon>Spermatophyta</taxon>
        <taxon>Magnoliopsida</taxon>
        <taxon>eudicotyledons</taxon>
        <taxon>Gunneridae</taxon>
        <taxon>Pentapetalae</taxon>
        <taxon>rosids</taxon>
        <taxon>fabids</taxon>
        <taxon>Malpighiales</taxon>
        <taxon>Euphorbiaceae</taxon>
        <taxon>Crotonoideae</taxon>
        <taxon>Manihoteae</taxon>
        <taxon>Manihot</taxon>
    </lineage>
</organism>
<proteinExistence type="predicted"/>